<reference evidence="1" key="1">
    <citation type="submission" date="2019-10" db="EMBL/GenBank/DDBJ databases">
        <title>Conservation and host-specific expression of non-tandemly repeated heterogenous ribosome RNA gene in arbuscular mycorrhizal fungi.</title>
        <authorList>
            <person name="Maeda T."/>
            <person name="Kobayashi Y."/>
            <person name="Nakagawa T."/>
            <person name="Ezawa T."/>
            <person name="Yamaguchi K."/>
            <person name="Bino T."/>
            <person name="Nishimoto Y."/>
            <person name="Shigenobu S."/>
            <person name="Kawaguchi M."/>
        </authorList>
    </citation>
    <scope>NUCLEOTIDE SEQUENCE</scope>
    <source>
        <strain evidence="1">HR1</strain>
    </source>
</reference>
<organism evidence="1 2">
    <name type="scientific">Rhizophagus clarus</name>
    <dbReference type="NCBI Taxonomy" id="94130"/>
    <lineage>
        <taxon>Eukaryota</taxon>
        <taxon>Fungi</taxon>
        <taxon>Fungi incertae sedis</taxon>
        <taxon>Mucoromycota</taxon>
        <taxon>Glomeromycotina</taxon>
        <taxon>Glomeromycetes</taxon>
        <taxon>Glomerales</taxon>
        <taxon>Glomeraceae</taxon>
        <taxon>Rhizophagus</taxon>
    </lineage>
</organism>
<proteinExistence type="predicted"/>
<dbReference type="Proteomes" id="UP000615446">
    <property type="component" value="Unassembled WGS sequence"/>
</dbReference>
<protein>
    <submittedName>
        <fullName evidence="1">Uncharacterized protein</fullName>
    </submittedName>
</protein>
<evidence type="ECO:0000313" key="2">
    <source>
        <dbReference type="Proteomes" id="UP000615446"/>
    </source>
</evidence>
<comment type="caution">
    <text evidence="1">The sequence shown here is derived from an EMBL/GenBank/DDBJ whole genome shotgun (WGS) entry which is preliminary data.</text>
</comment>
<sequence length="104" mass="11656">MPESEKIAYRGYFGNDTKLLQGEGGYGSDCWLVERQSKSCDSPASKEGRKNILVLRANISIVVRDNKDPYAWIDYFNTAFEVNGWSNNKKVALTTGFLGLISIK</sequence>
<accession>A0A8H3L9I6</accession>
<evidence type="ECO:0000313" key="1">
    <source>
        <dbReference type="EMBL" id="GES81452.1"/>
    </source>
</evidence>
<gene>
    <name evidence="1" type="ORF">RCL2_000869600</name>
</gene>
<name>A0A8H3L9I6_9GLOM</name>
<dbReference type="EMBL" id="BLAL01000054">
    <property type="protein sequence ID" value="GES81452.1"/>
    <property type="molecule type" value="Genomic_DNA"/>
</dbReference>
<dbReference type="AlphaFoldDB" id="A0A8H3L9I6"/>